<dbReference type="GO" id="GO:0015385">
    <property type="term" value="F:sodium:proton antiporter activity"/>
    <property type="evidence" value="ECO:0007669"/>
    <property type="project" value="InterPro"/>
</dbReference>
<dbReference type="SUPFAM" id="SSF51206">
    <property type="entry name" value="cAMP-binding domain-like"/>
    <property type="match status" value="1"/>
</dbReference>
<dbReference type="InterPro" id="IPR018422">
    <property type="entry name" value="Cation/H_exchanger_CPA1"/>
</dbReference>
<comment type="subcellular location">
    <subcellularLocation>
        <location evidence="1">Cell membrane</location>
        <topology evidence="1">Multi-pass membrane protein</topology>
    </subcellularLocation>
</comment>
<keyword evidence="7" id="KW-0406">Ion transport</keyword>
<dbReference type="InterPro" id="IPR018490">
    <property type="entry name" value="cNMP-bd_dom_sf"/>
</dbReference>
<keyword evidence="4 11" id="KW-0812">Transmembrane</keyword>
<proteinExistence type="predicted"/>
<keyword evidence="2" id="KW-0813">Transport</keyword>
<dbReference type="InterPro" id="IPR006153">
    <property type="entry name" value="Cation/H_exchanger_TM"/>
</dbReference>
<keyword evidence="3" id="KW-1003">Cell membrane</keyword>
<evidence type="ECO:0000313" key="14">
    <source>
        <dbReference type="Proteomes" id="UP000324907"/>
    </source>
</evidence>
<evidence type="ECO:0000256" key="3">
    <source>
        <dbReference type="ARBA" id="ARBA00022475"/>
    </source>
</evidence>
<keyword evidence="9" id="KW-0739">Sodium transport</keyword>
<dbReference type="GO" id="GO:0005886">
    <property type="term" value="C:plasma membrane"/>
    <property type="evidence" value="ECO:0007669"/>
    <property type="project" value="UniProtKB-SubCell"/>
</dbReference>
<feature type="transmembrane region" description="Helical" evidence="11">
    <location>
        <begin position="261"/>
        <end position="278"/>
    </location>
</feature>
<feature type="compositionally biased region" description="Low complexity" evidence="10">
    <location>
        <begin position="779"/>
        <end position="806"/>
    </location>
</feature>
<protein>
    <recommendedName>
        <fullName evidence="12">Cyclic nucleotide-binding domain-containing protein</fullName>
    </recommendedName>
</protein>
<feature type="transmembrane region" description="Helical" evidence="11">
    <location>
        <begin position="419"/>
        <end position="438"/>
    </location>
</feature>
<dbReference type="EMBL" id="VLTL01000149">
    <property type="protein sequence ID" value="KAA0158407.1"/>
    <property type="molecule type" value="Genomic_DNA"/>
</dbReference>
<evidence type="ECO:0000256" key="6">
    <source>
        <dbReference type="ARBA" id="ARBA00023053"/>
    </source>
</evidence>
<evidence type="ECO:0000256" key="7">
    <source>
        <dbReference type="ARBA" id="ARBA00023065"/>
    </source>
</evidence>
<reference evidence="13 14" key="1">
    <citation type="submission" date="2019-07" db="EMBL/GenBank/DDBJ databases">
        <title>Genomes of Cafeteria roenbergensis.</title>
        <authorList>
            <person name="Fischer M.G."/>
            <person name="Hackl T."/>
            <person name="Roman M."/>
        </authorList>
    </citation>
    <scope>NUCLEOTIDE SEQUENCE [LARGE SCALE GENOMIC DNA]</scope>
    <source>
        <strain evidence="13 14">RCC970-E3</strain>
    </source>
</reference>
<feature type="transmembrane region" description="Helical" evidence="11">
    <location>
        <begin position="349"/>
        <end position="374"/>
    </location>
</feature>
<feature type="transmembrane region" description="Helical" evidence="11">
    <location>
        <begin position="96"/>
        <end position="120"/>
    </location>
</feature>
<feature type="compositionally biased region" description="Low complexity" evidence="10">
    <location>
        <begin position="1146"/>
        <end position="1161"/>
    </location>
</feature>
<feature type="compositionally biased region" description="Polar residues" evidence="10">
    <location>
        <begin position="1343"/>
        <end position="1355"/>
    </location>
</feature>
<feature type="compositionally biased region" description="Low complexity" evidence="10">
    <location>
        <begin position="1073"/>
        <end position="1100"/>
    </location>
</feature>
<dbReference type="GO" id="GO:0051453">
    <property type="term" value="P:regulation of intracellular pH"/>
    <property type="evidence" value="ECO:0007669"/>
    <property type="project" value="TreeGrafter"/>
</dbReference>
<dbReference type="PANTHER" id="PTHR10110:SF86">
    <property type="entry name" value="SODIUM_HYDROGEN EXCHANGER 7"/>
    <property type="match status" value="1"/>
</dbReference>
<feature type="region of interest" description="Disordered" evidence="10">
    <location>
        <begin position="1315"/>
        <end position="1355"/>
    </location>
</feature>
<feature type="region of interest" description="Disordered" evidence="10">
    <location>
        <begin position="1521"/>
        <end position="1553"/>
    </location>
</feature>
<dbReference type="InterPro" id="IPR000595">
    <property type="entry name" value="cNMP-bd_dom"/>
</dbReference>
<feature type="region of interest" description="Disordered" evidence="10">
    <location>
        <begin position="775"/>
        <end position="820"/>
    </location>
</feature>
<keyword evidence="5 11" id="KW-1133">Transmembrane helix</keyword>
<gene>
    <name evidence="13" type="ORF">FNF28_06235</name>
</gene>
<keyword evidence="8 11" id="KW-0472">Membrane</keyword>
<evidence type="ECO:0000256" key="10">
    <source>
        <dbReference type="SAM" id="MobiDB-lite"/>
    </source>
</evidence>
<dbReference type="Gene3D" id="6.10.140.1330">
    <property type="match status" value="1"/>
</dbReference>
<evidence type="ECO:0000256" key="9">
    <source>
        <dbReference type="ARBA" id="ARBA00023201"/>
    </source>
</evidence>
<dbReference type="Pfam" id="PF00999">
    <property type="entry name" value="Na_H_Exchanger"/>
    <property type="match status" value="1"/>
</dbReference>
<evidence type="ECO:0000256" key="11">
    <source>
        <dbReference type="SAM" id="Phobius"/>
    </source>
</evidence>
<evidence type="ECO:0000313" key="13">
    <source>
        <dbReference type="EMBL" id="KAA0158407.1"/>
    </source>
</evidence>
<keyword evidence="6" id="KW-0915">Sodium</keyword>
<feature type="region of interest" description="Disordered" evidence="10">
    <location>
        <begin position="1237"/>
        <end position="1282"/>
    </location>
</feature>
<feature type="domain" description="Cyclic nucleotide-binding" evidence="12">
    <location>
        <begin position="718"/>
        <end position="805"/>
    </location>
</feature>
<feature type="region of interest" description="Disordered" evidence="10">
    <location>
        <begin position="1051"/>
        <end position="1191"/>
    </location>
</feature>
<feature type="compositionally biased region" description="Acidic residues" evidence="10">
    <location>
        <begin position="1121"/>
        <end position="1131"/>
    </location>
</feature>
<dbReference type="Gene3D" id="2.60.120.10">
    <property type="entry name" value="Jelly Rolls"/>
    <property type="match status" value="1"/>
</dbReference>
<feature type="transmembrane region" description="Helical" evidence="11">
    <location>
        <begin position="67"/>
        <end position="84"/>
    </location>
</feature>
<evidence type="ECO:0000256" key="8">
    <source>
        <dbReference type="ARBA" id="ARBA00023136"/>
    </source>
</evidence>
<evidence type="ECO:0000256" key="1">
    <source>
        <dbReference type="ARBA" id="ARBA00004651"/>
    </source>
</evidence>
<feature type="compositionally biased region" description="Low complexity" evidence="10">
    <location>
        <begin position="1251"/>
        <end position="1282"/>
    </location>
</feature>
<dbReference type="PROSITE" id="PS50042">
    <property type="entry name" value="CNMP_BINDING_3"/>
    <property type="match status" value="1"/>
</dbReference>
<evidence type="ECO:0000256" key="2">
    <source>
        <dbReference type="ARBA" id="ARBA00022448"/>
    </source>
</evidence>
<feature type="transmembrane region" description="Helical" evidence="11">
    <location>
        <begin position="230"/>
        <end position="254"/>
    </location>
</feature>
<comment type="caution">
    <text evidence="13">The sequence shown here is derived from an EMBL/GenBank/DDBJ whole genome shotgun (WGS) entry which is preliminary data.</text>
</comment>
<feature type="transmembrane region" description="Helical" evidence="11">
    <location>
        <begin position="132"/>
        <end position="154"/>
    </location>
</feature>
<dbReference type="Proteomes" id="UP000324907">
    <property type="component" value="Unassembled WGS sequence"/>
</dbReference>
<evidence type="ECO:0000259" key="12">
    <source>
        <dbReference type="PROSITE" id="PS50042"/>
    </source>
</evidence>
<feature type="transmembrane region" description="Helical" evidence="11">
    <location>
        <begin position="284"/>
        <end position="301"/>
    </location>
</feature>
<accession>A0A5A8D147</accession>
<evidence type="ECO:0000256" key="5">
    <source>
        <dbReference type="ARBA" id="ARBA00022989"/>
    </source>
</evidence>
<feature type="compositionally biased region" description="Low complexity" evidence="10">
    <location>
        <begin position="1315"/>
        <end position="1326"/>
    </location>
</feature>
<dbReference type="InterPro" id="IPR014710">
    <property type="entry name" value="RmlC-like_jellyroll"/>
</dbReference>
<dbReference type="GO" id="GO:0098719">
    <property type="term" value="P:sodium ion import across plasma membrane"/>
    <property type="evidence" value="ECO:0007669"/>
    <property type="project" value="TreeGrafter"/>
</dbReference>
<feature type="transmembrane region" description="Helical" evidence="11">
    <location>
        <begin position="38"/>
        <end position="55"/>
    </location>
</feature>
<feature type="compositionally biased region" description="Basic and acidic residues" evidence="10">
    <location>
        <begin position="1107"/>
        <end position="1120"/>
    </location>
</feature>
<feature type="transmembrane region" description="Helical" evidence="11">
    <location>
        <begin position="313"/>
        <end position="334"/>
    </location>
</feature>
<dbReference type="GO" id="GO:0015386">
    <property type="term" value="F:potassium:proton antiporter activity"/>
    <property type="evidence" value="ECO:0007669"/>
    <property type="project" value="TreeGrafter"/>
</dbReference>
<organism evidence="13 14">
    <name type="scientific">Cafeteria roenbergensis</name>
    <name type="common">Marine flagellate</name>
    <dbReference type="NCBI Taxonomy" id="33653"/>
    <lineage>
        <taxon>Eukaryota</taxon>
        <taxon>Sar</taxon>
        <taxon>Stramenopiles</taxon>
        <taxon>Bigyra</taxon>
        <taxon>Opalozoa</taxon>
        <taxon>Bicosoecida</taxon>
        <taxon>Cafeteriaceae</taxon>
        <taxon>Cafeteria</taxon>
    </lineage>
</organism>
<evidence type="ECO:0000256" key="4">
    <source>
        <dbReference type="ARBA" id="ARBA00022692"/>
    </source>
</evidence>
<dbReference type="PANTHER" id="PTHR10110">
    <property type="entry name" value="SODIUM/HYDROGEN EXCHANGER"/>
    <property type="match status" value="1"/>
</dbReference>
<name>A0A5A8D147_CAFRO</name>
<sequence>MQARLLSEAAAAVNGSGTPHAPAEGGHGETEPGFHADLSGGILFALVALTIGVLIRSVNKYVPLPYTVLLLVAGALLAILDFYVDLGGLGVSLDTWISIEAHLLFFIFLPALIFGSAFSVDPHIFFRQIGQILILAIPAVGVATVLTAAFGVYAMDIGTWNAGMAFGAMLSATDPVAVVALLKELGAPEQLALGIEGESLFNDGTAAALFLLFAGAMRGEVSSVEEQVAFFFQIALGGSAIGLAVGLLVAAWLVWQRWDPITQVAVTIIAAYTTFIVAEGMMHVSGVLAVVVLGLILAASGRTSIRDHEAMHYFWEMIEFIANTVVFVLAGLLITKRGFLDPLIEWNDWLLLLALYAVLLVVRAVAIAVFWPCLRATGYGLGGREFAVMTWAGLRGAVGLILALQVANNELHGEPQGAIVGHRFLFFMAGITVLTLLVNGTTTGPLVKYLGIGAPTAGKIRMFKRAVAAVERAYAAKRAAMRSDEFFRAVDWNTADGFAAAPDDSSAETDLRDLRQRYIGMVKREYQQALSQGWLSAPAFRVLMEAASSAQDTLDKPMSEWQNVLEELDELSWGAWLQWGFASFCGSADFDRVAHEYELCAGFIQAHLKTRPFLDIIAGGFYKRLLAEEEDAMVAEARVRMEASCQEPAVTRALQTRHAIRVLISKMTQKAELLCEHGEMEAKELEEVVAVLEGAWDAAELCTSIRVDDVSQLREAMFLNQLSEDVIGRLLDARAEVRTLKPGTVLAAQGVKSNTCIVILSGLVNLYEPASPFDEETEATAAAPDEAAAAAAAAPATPEASASRAPAGPPPRPGDVATPEQLDACSRGRLVDTLSWGSVVGALGMLTGRAAAVTAVARTAVRAVVLRQRDVFPLIKSAQGPVGVPFRAVAPLEEALCRMAALLECEVEMPPRFRGIPTQELRALLARAQLVRPSPFRPVRLSDTVMMVTGALLAPTAEARDKAQRVLAHLRGRPEGSLFGPVGSSMAPRSVANSTAAAAAARRAGANLFPIPVSTRNHHIVYGSTGSDGPRTGTPHNGAFFGSDCELHRADAQSGAGKTAAVASGTPRGRTRGLSSPGPAPLAAAASAAAELRPDGAVDGTTGGDAAGRDDEGDDHGHGNDDDDDDDDDGIADVTVARAHSDGDIGAALRAGDPDAAGRAARAPRRRRDSGESGDSSDSDSGGGSTIGDDDEDAVCVELGEMDDALASRRPAGQAAPSSVAVGGVVVSVDGPGGPMLVPAELAPQGGGQAEPGAATQPAAAGSSGLAAAGSPKSPGGSSTGSKGFELLLPIRLEAPLRPPCRAWLEEAAASPRAEADAVPGASAEGAAGGGGSAAGDGIELSASPQPGQSLSAQLSDGGAFRVKGHASGQAFDAEYAAKKDATRHLPAQYVTDTGERIALQMSDFTVVQAAAGGHVAGEALPRLASTGSLDKGGSCAVVLPDDSSAFRWFAPGTRLLVIPRELVKAATRRAAKHAHAIRQEERAAQRLDAHFEKQLKRRKAMPRDSAAKMRGFAKAVGRMAVASRSKRRLGGEGEAGQQMRRRQHSATHGGMG</sequence>